<proteinExistence type="predicted"/>
<evidence type="ECO:0000259" key="1">
    <source>
        <dbReference type="Pfam" id="PF00144"/>
    </source>
</evidence>
<dbReference type="Gene3D" id="3.40.710.10">
    <property type="entry name" value="DD-peptidase/beta-lactamase superfamily"/>
    <property type="match status" value="1"/>
</dbReference>
<evidence type="ECO:0000313" key="4">
    <source>
        <dbReference type="Proteomes" id="UP000054858"/>
    </source>
</evidence>
<gene>
    <name evidence="3" type="ORF">Loak_0018</name>
</gene>
<keyword evidence="3" id="KW-0121">Carboxypeptidase</keyword>
<dbReference type="SUPFAM" id="SSF103247">
    <property type="entry name" value="TT1751-like"/>
    <property type="match status" value="1"/>
</dbReference>
<dbReference type="CDD" id="cd14797">
    <property type="entry name" value="DUF302"/>
    <property type="match status" value="1"/>
</dbReference>
<dbReference type="AlphaFoldDB" id="A0A0W0XJD7"/>
<dbReference type="Pfam" id="PF03625">
    <property type="entry name" value="DUF302"/>
    <property type="match status" value="1"/>
</dbReference>
<feature type="domain" description="Beta-lactamase-related" evidence="1">
    <location>
        <begin position="40"/>
        <end position="384"/>
    </location>
</feature>
<evidence type="ECO:0000259" key="2">
    <source>
        <dbReference type="Pfam" id="PF03625"/>
    </source>
</evidence>
<dbReference type="RefSeq" id="WP_081724929.1">
    <property type="nucleotide sequence ID" value="NZ_LCUA01000031.1"/>
</dbReference>
<dbReference type="EMBL" id="LNYP01000001">
    <property type="protein sequence ID" value="KTD44769.1"/>
    <property type="molecule type" value="Genomic_DNA"/>
</dbReference>
<protein>
    <submittedName>
        <fullName evidence="3">Beta-lactamase</fullName>
        <ecNumber evidence="3">3.4.16.4</ecNumber>
    </submittedName>
</protein>
<dbReference type="EC" id="3.4.16.4" evidence="3"/>
<dbReference type="InterPro" id="IPR005180">
    <property type="entry name" value="DUF302"/>
</dbReference>
<name>A0A0W0XJD7_9GAMM</name>
<dbReference type="SUPFAM" id="SSF56601">
    <property type="entry name" value="beta-lactamase/transpeptidase-like"/>
    <property type="match status" value="1"/>
</dbReference>
<accession>A0A0W0XJD7</accession>
<dbReference type="InterPro" id="IPR001466">
    <property type="entry name" value="Beta-lactam-related"/>
</dbReference>
<keyword evidence="3" id="KW-0645">Protease</keyword>
<dbReference type="PATRIC" id="fig|29423.5.peg.18"/>
<dbReference type="PANTHER" id="PTHR46825">
    <property type="entry name" value="D-ALANYL-D-ALANINE-CARBOXYPEPTIDASE/ENDOPEPTIDASE AMPH"/>
    <property type="match status" value="1"/>
</dbReference>
<sequence>MSNKLLQRLTSSVFRIIGNFASENKTGRGDIQAFYHGQTVDDLVINFMEENNIPGLSVAIVQAPYITRVVGYGFADISTKRLVASNTMFNLGEMTTAYTAVAIMQLEEDNKLKLDDPIKNYLANIPKDWANITIRELITHSSGIPSYIEAPGFDYSSEYSQEQIIKLVANKPLLFHAGEQVNKSATDFYLLGMIIEKTSGVSYEEFVTKHQFERMGLQNTCFISTLKHIKNEVNNNTHPFTHNQFKTDPIYINPTEPATGYTVQDDKLVKVKMNSQSASFANAAIISSAQDVSIWDIGLAGGILVKNPKNREFLYNSITLKNGMKIPANAGWQFPGHRGLMFITGNVPGYSTFLSRFTDPAELLCVTILANKSNIEHLEVLAHQIAGAYNSKLATPASAEWATSMQSPYSVEETIKRLSEIILSNGGKVFAHIDHSSEASKVDQELNATQVILIGNPSKGTGLMKENGSIALDLPLRAMARQDDNGEIWLSITDPYKLAKEYGIHGKDKQLKAMSDALLKAAKKAVQAY</sequence>
<dbReference type="InterPro" id="IPR035923">
    <property type="entry name" value="TT1751-like_sf"/>
</dbReference>
<dbReference type="Proteomes" id="UP000054858">
    <property type="component" value="Unassembled WGS sequence"/>
</dbReference>
<reference evidence="3 4" key="1">
    <citation type="submission" date="2015-11" db="EMBL/GenBank/DDBJ databases">
        <title>Genomic analysis of 38 Legionella species identifies large and diverse effector repertoires.</title>
        <authorList>
            <person name="Burstein D."/>
            <person name="Amaro F."/>
            <person name="Zusman T."/>
            <person name="Lifshitz Z."/>
            <person name="Cohen O."/>
            <person name="Gilbert J.A."/>
            <person name="Pupko T."/>
            <person name="Shuman H.A."/>
            <person name="Segal G."/>
        </authorList>
    </citation>
    <scope>NUCLEOTIDE SEQUENCE [LARGE SCALE GENOMIC DNA]</scope>
    <source>
        <strain evidence="3 4">Oak Ridge-10</strain>
    </source>
</reference>
<dbReference type="InterPro" id="IPR012338">
    <property type="entry name" value="Beta-lactam/transpept-like"/>
</dbReference>
<dbReference type="GO" id="GO:0009002">
    <property type="term" value="F:serine-type D-Ala-D-Ala carboxypeptidase activity"/>
    <property type="evidence" value="ECO:0007669"/>
    <property type="project" value="UniProtKB-EC"/>
</dbReference>
<dbReference type="Gene3D" id="3.30.310.70">
    <property type="entry name" value="TT1751-like domain"/>
    <property type="match status" value="1"/>
</dbReference>
<organism evidence="3 4">
    <name type="scientific">Legionella oakridgensis</name>
    <dbReference type="NCBI Taxonomy" id="29423"/>
    <lineage>
        <taxon>Bacteria</taxon>
        <taxon>Pseudomonadati</taxon>
        <taxon>Pseudomonadota</taxon>
        <taxon>Gammaproteobacteria</taxon>
        <taxon>Legionellales</taxon>
        <taxon>Legionellaceae</taxon>
        <taxon>Legionella</taxon>
    </lineage>
</organism>
<keyword evidence="3" id="KW-0378">Hydrolase</keyword>
<feature type="domain" description="DUF302" evidence="2">
    <location>
        <begin position="433"/>
        <end position="495"/>
    </location>
</feature>
<dbReference type="PANTHER" id="PTHR46825:SF9">
    <property type="entry name" value="BETA-LACTAMASE-RELATED DOMAIN-CONTAINING PROTEIN"/>
    <property type="match status" value="1"/>
</dbReference>
<evidence type="ECO:0000313" key="3">
    <source>
        <dbReference type="EMBL" id="KTD44769.1"/>
    </source>
</evidence>
<comment type="caution">
    <text evidence="3">The sequence shown here is derived from an EMBL/GenBank/DDBJ whole genome shotgun (WGS) entry which is preliminary data.</text>
</comment>
<dbReference type="Pfam" id="PF00144">
    <property type="entry name" value="Beta-lactamase"/>
    <property type="match status" value="1"/>
</dbReference>
<dbReference type="InterPro" id="IPR050491">
    <property type="entry name" value="AmpC-like"/>
</dbReference>